<accession>A0A2H6MYF3</accession>
<protein>
    <recommendedName>
        <fullName evidence="2">Mon2/Sec7/BIG1-like dimerisation and cyclophilin-binding domain-containing protein</fullName>
    </recommendedName>
</protein>
<dbReference type="AlphaFoldDB" id="A0A2H6MYF3"/>
<evidence type="ECO:0000313" key="1">
    <source>
        <dbReference type="EMBL" id="LAA20170.1"/>
    </source>
</evidence>
<name>A0A2H6MYF3_9SAUR</name>
<dbReference type="EMBL" id="IACI01010875">
    <property type="protein sequence ID" value="LAA20170.1"/>
    <property type="molecule type" value="Transcribed_RNA"/>
</dbReference>
<organism evidence="1">
    <name type="scientific">Micrurus carvalhoi</name>
    <dbReference type="NCBI Taxonomy" id="3147026"/>
    <lineage>
        <taxon>Eukaryota</taxon>
        <taxon>Metazoa</taxon>
        <taxon>Chordata</taxon>
        <taxon>Craniata</taxon>
        <taxon>Vertebrata</taxon>
        <taxon>Euteleostomi</taxon>
        <taxon>Lepidosauria</taxon>
        <taxon>Squamata</taxon>
        <taxon>Bifurcata</taxon>
        <taxon>Unidentata</taxon>
        <taxon>Episquamata</taxon>
        <taxon>Toxicofera</taxon>
        <taxon>Serpentes</taxon>
        <taxon>Colubroidea</taxon>
        <taxon>Elapidae</taxon>
        <taxon>Elapinae</taxon>
        <taxon>Micrurus</taxon>
    </lineage>
</organism>
<proteinExistence type="predicted"/>
<sequence>MCERLRLGTWKVQLGVLQAMKAFFQGLLLFEAEHSDPEALARILLETCSSIIHSLENKSYTSIRTEALSVIEVLLTKLEESKQWQSLNIESRGVLIGSLTALTLDSRPELQEKASLLKKTLENLD</sequence>
<reference evidence="1" key="1">
    <citation type="submission" date="2017-07" db="EMBL/GenBank/DDBJ databases">
        <authorList>
            <person name="Mikheyev A."/>
            <person name="Grau M."/>
        </authorList>
    </citation>
    <scope>NUCLEOTIDE SEQUENCE</scope>
    <source>
        <tissue evidence="1">Venom_gland</tissue>
    </source>
</reference>
<reference evidence="1" key="2">
    <citation type="submission" date="2017-12" db="EMBL/GenBank/DDBJ databases">
        <title>Coralsnake Venomics: Analyses of Venom Gland Transcriptomes and Proteomes of Six Brazilian Taxa.</title>
        <authorList>
            <person name="Aird S.D."/>
            <person name="Jorge da Silva N."/>
            <person name="Qiu L."/>
            <person name="Villar-Briones A."/>
            <person name="Aparecida-Saddi V."/>
            <person name="Campos-Telles M.P."/>
            <person name="Grau M."/>
            <person name="Mikheyev A.S."/>
        </authorList>
    </citation>
    <scope>NUCLEOTIDE SEQUENCE</scope>
    <source>
        <tissue evidence="1">Venom_gland</tissue>
    </source>
</reference>
<evidence type="ECO:0008006" key="2">
    <source>
        <dbReference type="Google" id="ProtNLM"/>
    </source>
</evidence>